<evidence type="ECO:0000259" key="7">
    <source>
        <dbReference type="PROSITE" id="PS50111"/>
    </source>
</evidence>
<evidence type="ECO:0000256" key="5">
    <source>
        <dbReference type="PROSITE-ProRule" id="PRU00284"/>
    </source>
</evidence>
<dbReference type="RefSeq" id="WP_163133100.1">
    <property type="nucleotide sequence ID" value="NZ_JAYDYW010000005.1"/>
</dbReference>
<evidence type="ECO:0000256" key="4">
    <source>
        <dbReference type="ARBA" id="ARBA00029447"/>
    </source>
</evidence>
<dbReference type="Gene3D" id="1.10.287.950">
    <property type="entry name" value="Methyl-accepting chemotaxis protein"/>
    <property type="match status" value="1"/>
</dbReference>
<protein>
    <submittedName>
        <fullName evidence="10">Methyl-accepting chemotaxis protein</fullName>
    </submittedName>
</protein>
<dbReference type="SMART" id="SM00304">
    <property type="entry name" value="HAMP"/>
    <property type="match status" value="1"/>
</dbReference>
<feature type="domain" description="HAMP" evidence="9">
    <location>
        <begin position="344"/>
        <end position="396"/>
    </location>
</feature>
<evidence type="ECO:0000256" key="1">
    <source>
        <dbReference type="ARBA" id="ARBA00004429"/>
    </source>
</evidence>
<dbReference type="PANTHER" id="PTHR32089">
    <property type="entry name" value="METHYL-ACCEPTING CHEMOTAXIS PROTEIN MCPB"/>
    <property type="match status" value="1"/>
</dbReference>
<keyword evidence="6" id="KW-0812">Transmembrane</keyword>
<keyword evidence="6" id="KW-0472">Membrane</keyword>
<organism evidence="10 11">
    <name type="scientific">Agarivorans aestuarii</name>
    <dbReference type="NCBI Taxonomy" id="1563703"/>
    <lineage>
        <taxon>Bacteria</taxon>
        <taxon>Pseudomonadati</taxon>
        <taxon>Pseudomonadota</taxon>
        <taxon>Gammaproteobacteria</taxon>
        <taxon>Alteromonadales</taxon>
        <taxon>Alteromonadaceae</taxon>
        <taxon>Agarivorans</taxon>
    </lineage>
</organism>
<keyword evidence="11" id="KW-1185">Reference proteome</keyword>
<evidence type="ECO:0000313" key="11">
    <source>
        <dbReference type="Proteomes" id="UP001310248"/>
    </source>
</evidence>
<evidence type="ECO:0000313" key="10">
    <source>
        <dbReference type="EMBL" id="MEE1673532.1"/>
    </source>
</evidence>
<feature type="domain" description="T-SNARE coiled-coil homology" evidence="8">
    <location>
        <begin position="588"/>
        <end position="650"/>
    </location>
</feature>
<proteinExistence type="inferred from homology"/>
<comment type="caution">
    <text evidence="10">The sequence shown here is derived from an EMBL/GenBank/DDBJ whole genome shotgun (WGS) entry which is preliminary data.</text>
</comment>
<evidence type="ECO:0000256" key="3">
    <source>
        <dbReference type="ARBA" id="ARBA00023224"/>
    </source>
</evidence>
<dbReference type="CDD" id="cd11386">
    <property type="entry name" value="MCP_signal"/>
    <property type="match status" value="1"/>
</dbReference>
<dbReference type="Pfam" id="PF00672">
    <property type="entry name" value="HAMP"/>
    <property type="match status" value="1"/>
</dbReference>
<comment type="similarity">
    <text evidence="4">Belongs to the methyl-accepting chemotaxis (MCP) protein family.</text>
</comment>
<dbReference type="InterPro" id="IPR003660">
    <property type="entry name" value="HAMP_dom"/>
</dbReference>
<comment type="subcellular location">
    <subcellularLocation>
        <location evidence="1">Cell inner membrane</location>
        <topology evidence="1">Multi-pass membrane protein</topology>
    </subcellularLocation>
</comment>
<gene>
    <name evidence="10" type="ORF">SNR37_002956</name>
</gene>
<dbReference type="Pfam" id="PF00015">
    <property type="entry name" value="MCPsignal"/>
    <property type="match status" value="1"/>
</dbReference>
<accession>A0ABU7G2Q4</accession>
<feature type="transmembrane region" description="Helical" evidence="6">
    <location>
        <begin position="324"/>
        <end position="343"/>
    </location>
</feature>
<dbReference type="PROSITE" id="PS50192">
    <property type="entry name" value="T_SNARE"/>
    <property type="match status" value="1"/>
</dbReference>
<dbReference type="SUPFAM" id="SSF58104">
    <property type="entry name" value="Methyl-accepting chemotaxis protein (MCP) signaling domain"/>
    <property type="match status" value="1"/>
</dbReference>
<dbReference type="SMART" id="SM00283">
    <property type="entry name" value="MA"/>
    <property type="match status" value="1"/>
</dbReference>
<keyword evidence="6" id="KW-1133">Transmembrane helix</keyword>
<dbReference type="PANTHER" id="PTHR32089:SF70">
    <property type="entry name" value="ENERGY TAXIS MODULATING METHYL ACCEPTING SENSORY TRANSDUCER"/>
    <property type="match status" value="1"/>
</dbReference>
<evidence type="ECO:0000256" key="6">
    <source>
        <dbReference type="SAM" id="Phobius"/>
    </source>
</evidence>
<dbReference type="InterPro" id="IPR000727">
    <property type="entry name" value="T_SNARE_dom"/>
</dbReference>
<dbReference type="PROSITE" id="PS50885">
    <property type="entry name" value="HAMP"/>
    <property type="match status" value="1"/>
</dbReference>
<evidence type="ECO:0000259" key="8">
    <source>
        <dbReference type="PROSITE" id="PS50192"/>
    </source>
</evidence>
<evidence type="ECO:0000256" key="2">
    <source>
        <dbReference type="ARBA" id="ARBA00022519"/>
    </source>
</evidence>
<dbReference type="PROSITE" id="PS50111">
    <property type="entry name" value="CHEMOTAXIS_TRANSDUC_2"/>
    <property type="match status" value="1"/>
</dbReference>
<keyword evidence="3 5" id="KW-0807">Transducer</keyword>
<evidence type="ECO:0000259" key="9">
    <source>
        <dbReference type="PROSITE" id="PS50885"/>
    </source>
</evidence>
<keyword evidence="2" id="KW-0997">Cell inner membrane</keyword>
<dbReference type="EMBL" id="JAYDYW010000005">
    <property type="protein sequence ID" value="MEE1673532.1"/>
    <property type="molecule type" value="Genomic_DNA"/>
</dbReference>
<dbReference type="Proteomes" id="UP001310248">
    <property type="component" value="Unassembled WGS sequence"/>
</dbReference>
<keyword evidence="2" id="KW-1003">Cell membrane</keyword>
<dbReference type="InterPro" id="IPR004089">
    <property type="entry name" value="MCPsignal_dom"/>
</dbReference>
<dbReference type="CDD" id="cd06225">
    <property type="entry name" value="HAMP"/>
    <property type="match status" value="1"/>
</dbReference>
<reference evidence="11" key="1">
    <citation type="submission" date="2023-07" db="EMBL/GenBank/DDBJ databases">
        <title>Draft genome sequence of Agarivorans aestuarii strain ZMCS4, a CAZymes producing bacteria isolated from the marine brown algae Clodostephus spongiosus.</title>
        <authorList>
            <person name="Lorente B."/>
            <person name="Cabral C."/>
            <person name="Frias J."/>
            <person name="Faria J."/>
            <person name="Toubarro D."/>
        </authorList>
    </citation>
    <scope>NUCLEOTIDE SEQUENCE [LARGE SCALE GENOMIC DNA]</scope>
    <source>
        <strain evidence="11">ZMCS4</strain>
    </source>
</reference>
<sequence>MIRLFSNKKARNTSLVRRMYLGFAVMVSLFIVTVALMLSGTSRVHQQLLMVNSDALPLVTYSNLTSVNLLIADKTFKDFLTTENSAKQQEFANKFEQDHQAFLAALAKLKQATLKDSSLTEQLFALEELEQRYFAESKLAMANYRNQLSAQSERRITARRFQQLQTELRLGMSEFVNSQDDLAVKLMAKSYFEKLKQTETITSDALASDDVKAIAEAIKNNKRSVTRLNFSYQGLATQLPELSQHFDQATKQFIQDVGKKGGVLDLHHRSVKSRNLLYQNIAVLAEEVDKALAILGEFRQAANVLKDSAIDSAETIYRDSYQHAFVIGGVVSAFLLFLAWILSRNVRKPLASMLQTLEALTAGDMRQRVDNHSFIEFEQLGAHINTLASHLQSILQKLGVTSTNLAEVSAQNQSAMSDSSERLGEQRHQTATVATAMTEMEHSVKDVEASARSSMQKVGDVESAVRTGSLVMSNNTATINTLSGQLNESVDAVSAVQQMSVDIGSILDVIQQIAMQTNLLALNAAIEAARAGEQGRGFSVVADEVRVLAKRTTDATSEIEEMIQGLQDKSEDASAVIQRCVSEMQNSVEHSEQANKAMTDIQTSIAEISQMSYQIAHAAEEQTTTANMIARSLEDINHVADSNTHSMKLVAKVSNKLDELAHQQNELVLGFKV</sequence>
<name>A0ABU7G2Q4_9ALTE</name>
<feature type="domain" description="Methyl-accepting transducer" evidence="7">
    <location>
        <begin position="401"/>
        <end position="637"/>
    </location>
</feature>
<feature type="transmembrane region" description="Helical" evidence="6">
    <location>
        <begin position="20"/>
        <end position="40"/>
    </location>
</feature>